<comment type="caution">
    <text evidence="1">The sequence shown here is derived from an EMBL/GenBank/DDBJ whole genome shotgun (WGS) entry which is preliminary data.</text>
</comment>
<accession>A0ABW7C4I3</accession>
<protein>
    <submittedName>
        <fullName evidence="1">DUF3368 domain-containing protein</fullName>
    </submittedName>
</protein>
<name>A0ABW7C4I3_9CYAN</name>
<dbReference type="Pfam" id="PF11848">
    <property type="entry name" value="DUF3368"/>
    <property type="match status" value="1"/>
</dbReference>
<organism evidence="1 2">
    <name type="scientific">Limnothrix redekei LRLZ20PSL1</name>
    <dbReference type="NCBI Taxonomy" id="3112953"/>
    <lineage>
        <taxon>Bacteria</taxon>
        <taxon>Bacillati</taxon>
        <taxon>Cyanobacteriota</taxon>
        <taxon>Cyanophyceae</taxon>
        <taxon>Pseudanabaenales</taxon>
        <taxon>Pseudanabaenaceae</taxon>
        <taxon>Limnothrix</taxon>
    </lineage>
</organism>
<gene>
    <name evidence="1" type="ORF">VPK24_00700</name>
</gene>
<sequence>MLVVSNTSPILNLAIINQLFLLQQQFGKVLIPKAVLEELKISENRPGSAIIQDAIASGWIEVQEAHDQSLTRLLKQTLDQGESEAISLALELNADWILLDEREGRKTAKSLGLQVTGILGILLRAEQDGQLESLPVAINNLIHQAGFRIAPDLLKRILE</sequence>
<keyword evidence="2" id="KW-1185">Reference proteome</keyword>
<dbReference type="Proteomes" id="UP001604335">
    <property type="component" value="Unassembled WGS sequence"/>
</dbReference>
<reference evidence="2" key="1">
    <citation type="journal article" date="2024" name="Algal Res.">
        <title>Biochemical, toxicological and genomic investigation of a high-biomass producing Limnothrix strain isolated from Italian shallow drinking water reservoir.</title>
        <authorList>
            <person name="Simonazzi M."/>
            <person name="Shishido T.K."/>
            <person name="Delbaje E."/>
            <person name="Wahlsten M."/>
            <person name="Fewer D.P."/>
            <person name="Sivonen K."/>
            <person name="Pezzolesi L."/>
            <person name="Pistocchi R."/>
        </authorList>
    </citation>
    <scope>NUCLEOTIDE SEQUENCE [LARGE SCALE GENOMIC DNA]</scope>
    <source>
        <strain evidence="2">LRLZ20PSL1</strain>
    </source>
</reference>
<dbReference type="EMBL" id="JAZAQF010000001">
    <property type="protein sequence ID" value="MFG3816139.1"/>
    <property type="molecule type" value="Genomic_DNA"/>
</dbReference>
<dbReference type="RefSeq" id="WP_393009811.1">
    <property type="nucleotide sequence ID" value="NZ_JAZAQF010000001.1"/>
</dbReference>
<dbReference type="PANTHER" id="PTHR39550">
    <property type="entry name" value="SLL0658 PROTEIN"/>
    <property type="match status" value="1"/>
</dbReference>
<dbReference type="PANTHER" id="PTHR39550:SF1">
    <property type="entry name" value="SLL0658 PROTEIN"/>
    <property type="match status" value="1"/>
</dbReference>
<proteinExistence type="predicted"/>
<evidence type="ECO:0000313" key="1">
    <source>
        <dbReference type="EMBL" id="MFG3816139.1"/>
    </source>
</evidence>
<dbReference type="InterPro" id="IPR021799">
    <property type="entry name" value="PIN-like_prokaryotic"/>
</dbReference>
<evidence type="ECO:0000313" key="2">
    <source>
        <dbReference type="Proteomes" id="UP001604335"/>
    </source>
</evidence>